<evidence type="ECO:0000313" key="1">
    <source>
        <dbReference type="EMBL" id="ULU04503.1"/>
    </source>
</evidence>
<dbReference type="EMBL" id="CP090892">
    <property type="protein sequence ID" value="ULU04503.1"/>
    <property type="molecule type" value="Genomic_DNA"/>
</dbReference>
<proteinExistence type="predicted"/>
<dbReference type="Proteomes" id="UP000827892">
    <property type="component" value="Chromosome II"/>
</dbReference>
<gene>
    <name evidence="1" type="ORF">L3Y34_017342</name>
</gene>
<organism evidence="1 2">
    <name type="scientific">Caenorhabditis briggsae</name>
    <dbReference type="NCBI Taxonomy" id="6238"/>
    <lineage>
        <taxon>Eukaryota</taxon>
        <taxon>Metazoa</taxon>
        <taxon>Ecdysozoa</taxon>
        <taxon>Nematoda</taxon>
        <taxon>Chromadorea</taxon>
        <taxon>Rhabditida</taxon>
        <taxon>Rhabditina</taxon>
        <taxon>Rhabditomorpha</taxon>
        <taxon>Rhabditoidea</taxon>
        <taxon>Rhabditidae</taxon>
        <taxon>Peloderinae</taxon>
        <taxon>Caenorhabditis</taxon>
    </lineage>
</organism>
<sequence length="110" mass="12682">MTMYSYTSFMSSPVSVHVAERITCAVVGPPGEWKGRVRFPRWSLIDDARRTSLEDRQLQATIERRRITDGMINIYLNPLFSTSSGHRTFFTSRCPYILIRLQCLHMPASP</sequence>
<name>A0AAE9DI67_CAEBR</name>
<protein>
    <submittedName>
        <fullName evidence="1">Uncharacterized protein</fullName>
    </submittedName>
</protein>
<dbReference type="AlphaFoldDB" id="A0AAE9DI67"/>
<accession>A0AAE9DI67</accession>
<evidence type="ECO:0000313" key="2">
    <source>
        <dbReference type="Proteomes" id="UP000827892"/>
    </source>
</evidence>
<reference evidence="1 2" key="1">
    <citation type="submission" date="2022-05" db="EMBL/GenBank/DDBJ databases">
        <title>Chromosome-level reference genomes for two strains of Caenorhabditis briggsae: an improved platform for comparative genomics.</title>
        <authorList>
            <person name="Stevens L."/>
            <person name="Andersen E.C."/>
        </authorList>
    </citation>
    <scope>NUCLEOTIDE SEQUENCE [LARGE SCALE GENOMIC DNA]</scope>
    <source>
        <strain evidence="1">QX1410_ONT</strain>
        <tissue evidence="1">Whole-organism</tissue>
    </source>
</reference>